<evidence type="ECO:0000313" key="2">
    <source>
        <dbReference type="Proteomes" id="UP000025241"/>
    </source>
</evidence>
<proteinExistence type="predicted"/>
<organism evidence="1 2">
    <name type="scientific">Pseudomonas knackmussii (strain DSM 6978 / CCUG 54928 / LMG 23759 / B13)</name>
    <dbReference type="NCBI Taxonomy" id="1301098"/>
    <lineage>
        <taxon>Bacteria</taxon>
        <taxon>Pseudomonadati</taxon>
        <taxon>Pseudomonadota</taxon>
        <taxon>Gammaproteobacteria</taxon>
        <taxon>Pseudomonadales</taxon>
        <taxon>Pseudomonadaceae</taxon>
        <taxon>Pseudomonas</taxon>
    </lineage>
</organism>
<dbReference type="Pfam" id="PF05489">
    <property type="entry name" value="Phage_tail_X"/>
    <property type="match status" value="1"/>
</dbReference>
<evidence type="ECO:0008006" key="3">
    <source>
        <dbReference type="Google" id="ProtNLM"/>
    </source>
</evidence>
<evidence type="ECO:0000313" key="1">
    <source>
        <dbReference type="EMBL" id="CDF81957.1"/>
    </source>
</evidence>
<dbReference type="AlphaFoldDB" id="A0A024HBS2"/>
<keyword evidence="2" id="KW-1185">Reference proteome</keyword>
<sequence length="69" mass="7263">MATICRTADGDCLDSLCQQHYGHLLGTLEATLDANPGLADEPQPLPAGLLIALPELPAAPSSPQVRLWD</sequence>
<dbReference type="STRING" id="1301098.PKB_0580"/>
<protein>
    <recommendedName>
        <fullName evidence="3">Phage tail protein</fullName>
    </recommendedName>
</protein>
<dbReference type="KEGG" id="pkc:PKB_0580"/>
<reference evidence="1 2" key="2">
    <citation type="submission" date="2014-05" db="EMBL/GenBank/DDBJ databases">
        <title>Genome sequence of the 3-chlorobenzoate degrading bacterium Pseudomonas knackmussii B13 shows multiple evidence for horizontal gene transfer.</title>
        <authorList>
            <person name="Miyazaki R."/>
            <person name="Bertelli C."/>
            <person name="Falquet L."/>
            <person name="Robinson-Rechavi M."/>
            <person name="Gharib W."/>
            <person name="Roy S."/>
            <person name="Van der Meer J.R."/>
        </authorList>
    </citation>
    <scope>NUCLEOTIDE SEQUENCE [LARGE SCALE GENOMIC DNA]</scope>
    <source>
        <strain evidence="1 2">B13</strain>
    </source>
</reference>
<dbReference type="RefSeq" id="WP_043248883.1">
    <property type="nucleotide sequence ID" value="NZ_HG322950.1"/>
</dbReference>
<dbReference type="Proteomes" id="UP000025241">
    <property type="component" value="Chromosome I"/>
</dbReference>
<reference evidence="1 2" key="1">
    <citation type="submission" date="2013-03" db="EMBL/GenBank/DDBJ databases">
        <authorList>
            <person name="Linke B."/>
        </authorList>
    </citation>
    <scope>NUCLEOTIDE SEQUENCE [LARGE SCALE GENOMIC DNA]</scope>
    <source>
        <strain evidence="1 2">B13</strain>
    </source>
</reference>
<name>A0A024HBS2_PSEKB</name>
<dbReference type="EMBL" id="HG322950">
    <property type="protein sequence ID" value="CDF81957.1"/>
    <property type="molecule type" value="Genomic_DNA"/>
</dbReference>
<dbReference type="eggNOG" id="COG5004">
    <property type="taxonomic scope" value="Bacteria"/>
</dbReference>
<dbReference type="InterPro" id="IPR008861">
    <property type="entry name" value="GpX-like"/>
</dbReference>
<accession>A0A024HBS2</accession>
<dbReference type="OrthoDB" id="8759063at2"/>
<dbReference type="HOGENOM" id="CLU_175462_1_1_6"/>
<dbReference type="PATRIC" id="fig|1301098.3.peg.596"/>
<gene>
    <name evidence="1" type="ORF">PKB_0580</name>
</gene>